<dbReference type="PANTHER" id="PTHR42799:SF2">
    <property type="entry name" value="MITOCHONDRIAL PEPTIDE METHIONINE SULFOXIDE REDUCTASE"/>
    <property type="match status" value="1"/>
</dbReference>
<comment type="catalytic activity">
    <reaction evidence="3 4">
        <text>[thioredoxin]-disulfide + L-methionine + H2O = L-methionine (S)-S-oxide + [thioredoxin]-dithiol</text>
        <dbReference type="Rhea" id="RHEA:19993"/>
        <dbReference type="Rhea" id="RHEA-COMP:10698"/>
        <dbReference type="Rhea" id="RHEA-COMP:10700"/>
        <dbReference type="ChEBI" id="CHEBI:15377"/>
        <dbReference type="ChEBI" id="CHEBI:29950"/>
        <dbReference type="ChEBI" id="CHEBI:50058"/>
        <dbReference type="ChEBI" id="CHEBI:57844"/>
        <dbReference type="ChEBI" id="CHEBI:58772"/>
        <dbReference type="EC" id="1.8.4.11"/>
    </reaction>
</comment>
<proteinExistence type="inferred from homology"/>
<evidence type="ECO:0000313" key="6">
    <source>
        <dbReference type="EMBL" id="NBG89506.1"/>
    </source>
</evidence>
<dbReference type="Gene3D" id="3.30.1060.10">
    <property type="entry name" value="Peptide methionine sulphoxide reductase MsrA"/>
    <property type="match status" value="1"/>
</dbReference>
<dbReference type="InterPro" id="IPR002569">
    <property type="entry name" value="Met_Sox_Rdtase_MsrA_dom"/>
</dbReference>
<dbReference type="Pfam" id="PF01625">
    <property type="entry name" value="PMSR"/>
    <property type="match status" value="1"/>
</dbReference>
<comment type="similarity">
    <text evidence="4">Belongs to the MsrA Met sulfoxide reductase family.</text>
</comment>
<name>A0AA43XN27_9CLOT</name>
<keyword evidence="7" id="KW-1185">Reference proteome</keyword>
<protein>
    <recommendedName>
        <fullName evidence="4">Peptide methionine sulfoxide reductase MsrA</fullName>
        <shortName evidence="4">Protein-methionine-S-oxide reductase</shortName>
        <ecNumber evidence="4">1.8.4.11</ecNumber>
    </recommendedName>
    <alternativeName>
        <fullName evidence="4">Peptide-methionine (S)-S-oxide reductase</fullName>
        <shortName evidence="4">Peptide Met(O) reductase</shortName>
    </alternativeName>
</protein>
<gene>
    <name evidence="4 6" type="primary">msrA</name>
    <name evidence="6" type="ORF">ISALK_13505</name>
</gene>
<dbReference type="Proteomes" id="UP000449710">
    <property type="component" value="Unassembled WGS sequence"/>
</dbReference>
<dbReference type="InterPro" id="IPR036509">
    <property type="entry name" value="Met_Sox_Rdtase_MsrA_sf"/>
</dbReference>
<evidence type="ECO:0000256" key="1">
    <source>
        <dbReference type="ARBA" id="ARBA00023002"/>
    </source>
</evidence>
<evidence type="ECO:0000313" key="7">
    <source>
        <dbReference type="Proteomes" id="UP000449710"/>
    </source>
</evidence>
<dbReference type="GO" id="GO:0005737">
    <property type="term" value="C:cytoplasm"/>
    <property type="evidence" value="ECO:0007669"/>
    <property type="project" value="TreeGrafter"/>
</dbReference>
<organism evidence="6 7">
    <name type="scientific">Isachenkonia alkalipeptolytica</name>
    <dbReference type="NCBI Taxonomy" id="2565777"/>
    <lineage>
        <taxon>Bacteria</taxon>
        <taxon>Bacillati</taxon>
        <taxon>Bacillota</taxon>
        <taxon>Clostridia</taxon>
        <taxon>Eubacteriales</taxon>
        <taxon>Clostridiaceae</taxon>
        <taxon>Isachenkonia</taxon>
    </lineage>
</organism>
<accession>A0AA43XN27</accession>
<evidence type="ECO:0000256" key="4">
    <source>
        <dbReference type="HAMAP-Rule" id="MF_01401"/>
    </source>
</evidence>
<dbReference type="GO" id="GO:0008113">
    <property type="term" value="F:peptide-methionine (S)-S-oxide reductase activity"/>
    <property type="evidence" value="ECO:0007669"/>
    <property type="project" value="UniProtKB-UniRule"/>
</dbReference>
<dbReference type="HAMAP" id="MF_01401">
    <property type="entry name" value="MsrA"/>
    <property type="match status" value="1"/>
</dbReference>
<evidence type="ECO:0000256" key="3">
    <source>
        <dbReference type="ARBA" id="ARBA00048782"/>
    </source>
</evidence>
<dbReference type="InterPro" id="IPR050162">
    <property type="entry name" value="MsrA_MetSO_reductase"/>
</dbReference>
<reference evidence="6 7" key="1">
    <citation type="submission" date="2019-04" db="EMBL/GenBank/DDBJ databases">
        <title>Isachenkonia alkalipeptolytica gen. nov. sp. nov. a new anaerobic, alkiliphilic organothrophic bacterium capable to reduce synthesized ferrihydrite isolated from a soda lake.</title>
        <authorList>
            <person name="Toshchakov S.V."/>
            <person name="Zavarzina D.G."/>
            <person name="Zhilina T.N."/>
            <person name="Kostrikina N.A."/>
            <person name="Kublanov I.V."/>
        </authorList>
    </citation>
    <scope>NUCLEOTIDE SEQUENCE [LARGE SCALE GENOMIC DNA]</scope>
    <source>
        <strain evidence="6 7">Z-1701</strain>
    </source>
</reference>
<feature type="active site" evidence="4">
    <location>
        <position position="10"/>
    </location>
</feature>
<dbReference type="GO" id="GO:0034599">
    <property type="term" value="P:cellular response to oxidative stress"/>
    <property type="evidence" value="ECO:0007669"/>
    <property type="project" value="TreeGrafter"/>
</dbReference>
<comment type="catalytic activity">
    <reaction evidence="2 4">
        <text>L-methionyl-[protein] + [thioredoxin]-disulfide + H2O = L-methionyl-(S)-S-oxide-[protein] + [thioredoxin]-dithiol</text>
        <dbReference type="Rhea" id="RHEA:14217"/>
        <dbReference type="Rhea" id="RHEA-COMP:10698"/>
        <dbReference type="Rhea" id="RHEA-COMP:10700"/>
        <dbReference type="Rhea" id="RHEA-COMP:12313"/>
        <dbReference type="Rhea" id="RHEA-COMP:12315"/>
        <dbReference type="ChEBI" id="CHEBI:15377"/>
        <dbReference type="ChEBI" id="CHEBI:16044"/>
        <dbReference type="ChEBI" id="CHEBI:29950"/>
        <dbReference type="ChEBI" id="CHEBI:44120"/>
        <dbReference type="ChEBI" id="CHEBI:50058"/>
        <dbReference type="EC" id="1.8.4.11"/>
    </reaction>
</comment>
<dbReference type="EMBL" id="SUMG01000027">
    <property type="protein sequence ID" value="NBG89506.1"/>
    <property type="molecule type" value="Genomic_DNA"/>
</dbReference>
<dbReference type="EC" id="1.8.4.11" evidence="4"/>
<evidence type="ECO:0000259" key="5">
    <source>
        <dbReference type="Pfam" id="PF01625"/>
    </source>
</evidence>
<feature type="domain" description="Peptide methionine sulphoxide reductase MsrA" evidence="5">
    <location>
        <begin position="3"/>
        <end position="153"/>
    </location>
</feature>
<comment type="caution">
    <text evidence="6">The sequence shown here is derived from an EMBL/GenBank/DDBJ whole genome shotgun (WGS) entry which is preliminary data.</text>
</comment>
<dbReference type="SUPFAM" id="SSF55068">
    <property type="entry name" value="Peptide methionine sulfoxide reductase"/>
    <property type="match status" value="1"/>
</dbReference>
<comment type="function">
    <text evidence="4">Has an important function as a repair enzyme for proteins that have been inactivated by oxidation. Catalyzes the reversible oxidation-reduction of methionine sulfoxide in proteins to methionine.</text>
</comment>
<evidence type="ECO:0000256" key="2">
    <source>
        <dbReference type="ARBA" id="ARBA00047806"/>
    </source>
</evidence>
<dbReference type="RefSeq" id="WP_160723230.1">
    <property type="nucleotide sequence ID" value="NZ_SUMG01000027.1"/>
</dbReference>
<dbReference type="PANTHER" id="PTHR42799">
    <property type="entry name" value="MITOCHONDRIAL PEPTIDE METHIONINE SULFOXIDE REDUCTASE"/>
    <property type="match status" value="1"/>
</dbReference>
<keyword evidence="1 4" id="KW-0560">Oxidoreductase</keyword>
<dbReference type="AlphaFoldDB" id="A0AA43XN27"/>
<sequence length="160" mass="18491">MKEIVLAAGCFWGVEAYFSKVKGVVETEVGYANGNTENPTYDEVCHMNTGHAEACYIKYDENVISLTELLKKYWKIVDPTVLNRQGPDTGAQYRTGVYYMDEKDITVIKESLQEEQKQYNKDIVTEVKPLENYYKAEEVHQNYLKKNPRGYCHIDLSQIN</sequence>
<dbReference type="NCBIfam" id="TIGR00401">
    <property type="entry name" value="msrA"/>
    <property type="match status" value="1"/>
</dbReference>